<keyword evidence="2" id="KW-1185">Reference proteome</keyword>
<evidence type="ECO:0000313" key="1">
    <source>
        <dbReference type="EMBL" id="AYG00919.1"/>
    </source>
</evidence>
<proteinExistence type="predicted"/>
<dbReference type="Pfam" id="PF15432">
    <property type="entry name" value="Sec-ASP3"/>
    <property type="match status" value="1"/>
</dbReference>
<dbReference type="Proteomes" id="UP000269374">
    <property type="component" value="Chromosome"/>
</dbReference>
<dbReference type="KEGG" id="lact:D7I46_07325"/>
<dbReference type="EMBL" id="CP032627">
    <property type="protein sequence ID" value="AYG00919.1"/>
    <property type="molecule type" value="Genomic_DNA"/>
</dbReference>
<dbReference type="GO" id="GO:0015031">
    <property type="term" value="P:protein transport"/>
    <property type="evidence" value="ECO:0007669"/>
    <property type="project" value="InterPro"/>
</dbReference>
<dbReference type="NCBIfam" id="TIGR03711">
    <property type="entry name" value="acc_sec_asp3"/>
    <property type="match status" value="1"/>
</dbReference>
<dbReference type="OrthoDB" id="2042927at2"/>
<organism evidence="1 2">
    <name type="scientific">Lactococcus allomyrinae</name>
    <dbReference type="NCBI Taxonomy" id="2419773"/>
    <lineage>
        <taxon>Bacteria</taxon>
        <taxon>Bacillati</taxon>
        <taxon>Bacillota</taxon>
        <taxon>Bacilli</taxon>
        <taxon>Lactobacillales</taxon>
        <taxon>Streptococcaceae</taxon>
        <taxon>Lactococcus</taxon>
    </lineage>
</organism>
<dbReference type="InterPro" id="IPR022259">
    <property type="entry name" value="Acessory_Sec_prot_Asp3"/>
</dbReference>
<reference evidence="1 2" key="1">
    <citation type="submission" date="2018-09" db="EMBL/GenBank/DDBJ databases">
        <title>Genome sequencing of strain 1JSPR-7.</title>
        <authorList>
            <person name="Heo J."/>
            <person name="Kim S.-J."/>
            <person name="Kwon S.-W."/>
        </authorList>
    </citation>
    <scope>NUCLEOTIDE SEQUENCE [LARGE SCALE GENOMIC DNA]</scope>
    <source>
        <strain evidence="1 2">1JSPR-7</strain>
    </source>
</reference>
<dbReference type="RefSeq" id="WP_120772302.1">
    <property type="nucleotide sequence ID" value="NZ_CP032627.1"/>
</dbReference>
<dbReference type="AlphaFoldDB" id="A0A387BHQ9"/>
<gene>
    <name evidence="1" type="primary">asp3</name>
    <name evidence="1" type="ORF">D7I46_07325</name>
</gene>
<sequence>MEGISIIKWGNRYVDSYSYGAEVVIDKKETKFSSPMMPVGAKIKTWNSIGNYSKNRISPLLPLLAANQYYEIGLYLEEVEQNHLQATIEFYDKFNNKIGMEYFENLKLVFKYPEEAASYKISLINQKHNVITFYFLLIMGSSFKEKYELLVNKKIGILELASHKIDESNEKLEIVINYLLRETSVIPLSDDKEDRLCLFVSRGEDDFLEFLMNVLKYMKNGTKEISISRGQNFEFLSKPYHLLPNILSSLFPSYNILSNIQIQKSGQNDREIRKYVYIAKQMQQRILDVSN</sequence>
<protein>
    <submittedName>
        <fullName evidence="1">Accessory Sec system protein Asp3</fullName>
    </submittedName>
</protein>
<evidence type="ECO:0000313" key="2">
    <source>
        <dbReference type="Proteomes" id="UP000269374"/>
    </source>
</evidence>
<accession>A0A387BHQ9</accession>
<name>A0A387BHQ9_9LACT</name>